<organism evidence="6 7">
    <name type="scientific">Inquilinus limosus</name>
    <dbReference type="NCBI Taxonomy" id="171674"/>
    <lineage>
        <taxon>Bacteria</taxon>
        <taxon>Pseudomonadati</taxon>
        <taxon>Pseudomonadota</taxon>
        <taxon>Alphaproteobacteria</taxon>
        <taxon>Rhodospirillales</taxon>
        <taxon>Rhodospirillaceae</taxon>
        <taxon>Inquilinus</taxon>
    </lineage>
</organism>
<dbReference type="GO" id="GO:0003700">
    <property type="term" value="F:DNA-binding transcription factor activity"/>
    <property type="evidence" value="ECO:0007669"/>
    <property type="project" value="InterPro"/>
</dbReference>
<dbReference type="GO" id="GO:0043565">
    <property type="term" value="F:sequence-specific DNA binding"/>
    <property type="evidence" value="ECO:0007669"/>
    <property type="project" value="TreeGrafter"/>
</dbReference>
<dbReference type="Gene3D" id="3.40.190.10">
    <property type="entry name" value="Periplasmic binding protein-like II"/>
    <property type="match status" value="2"/>
</dbReference>
<dbReference type="PANTHER" id="PTHR30537">
    <property type="entry name" value="HTH-TYPE TRANSCRIPTIONAL REGULATOR"/>
    <property type="match status" value="1"/>
</dbReference>
<evidence type="ECO:0000256" key="1">
    <source>
        <dbReference type="ARBA" id="ARBA00009437"/>
    </source>
</evidence>
<dbReference type="InterPro" id="IPR058163">
    <property type="entry name" value="LysR-type_TF_proteobact-type"/>
</dbReference>
<dbReference type="FunFam" id="3.40.190.10:FF:000017">
    <property type="entry name" value="Glycine cleavage system transcriptional activator"/>
    <property type="match status" value="1"/>
</dbReference>
<dbReference type="Pfam" id="PF00126">
    <property type="entry name" value="HTH_1"/>
    <property type="match status" value="1"/>
</dbReference>
<keyword evidence="2" id="KW-0805">Transcription regulation</keyword>
<reference evidence="7" key="1">
    <citation type="submission" date="2017-05" db="EMBL/GenBank/DDBJ databases">
        <authorList>
            <person name="Macchi M."/>
            <person name="Festa S."/>
            <person name="Coppotelli B.M."/>
            <person name="Morelli I.S."/>
        </authorList>
    </citation>
    <scope>NUCLEOTIDE SEQUENCE [LARGE SCALE GENOMIC DNA]</scope>
    <source>
        <strain evidence="7">I</strain>
    </source>
</reference>
<evidence type="ECO:0000256" key="4">
    <source>
        <dbReference type="ARBA" id="ARBA00023163"/>
    </source>
</evidence>
<accession>A0A211ZFT9</accession>
<evidence type="ECO:0000256" key="2">
    <source>
        <dbReference type="ARBA" id="ARBA00023015"/>
    </source>
</evidence>
<sequence>MSVQPPRPRLPPLNALRAFEAAARHESFLHAAEELGVTPGAVAQQVKALEAWLRYPLFIRLAQGLRLTERGRAVLPALAGAFDALGLAVQEMRAASLRQEIRIAALPCLAQLWLAPRLARLRAAFPGLQVSVTAQEQPPNMRREPFELALFYLDSPVPGAEAVVLAEDTLFPVCSPALLQAQPLAEPRDLARHVLLRDTAWAGDWPAWLDAAGVAGIDPARGPAFSLYSLALQAAIEGGGVLIGRATLVDDPIRHGLLAAPLAPRLPAATRLTLLVPERLRHAPPMPELVAWMRAEAGR</sequence>
<dbReference type="InterPro" id="IPR005119">
    <property type="entry name" value="LysR_subst-bd"/>
</dbReference>
<dbReference type="EMBL" id="NHON01000069">
    <property type="protein sequence ID" value="OWJ64066.1"/>
    <property type="molecule type" value="Genomic_DNA"/>
</dbReference>
<dbReference type="InterPro" id="IPR036390">
    <property type="entry name" value="WH_DNA-bd_sf"/>
</dbReference>
<dbReference type="SUPFAM" id="SSF53850">
    <property type="entry name" value="Periplasmic binding protein-like II"/>
    <property type="match status" value="1"/>
</dbReference>
<evidence type="ECO:0000259" key="5">
    <source>
        <dbReference type="PROSITE" id="PS50931"/>
    </source>
</evidence>
<dbReference type="PANTHER" id="PTHR30537:SF26">
    <property type="entry name" value="GLYCINE CLEAVAGE SYSTEM TRANSCRIPTIONAL ACTIVATOR"/>
    <property type="match status" value="1"/>
</dbReference>
<protein>
    <recommendedName>
        <fullName evidence="5">HTH lysR-type domain-containing protein</fullName>
    </recommendedName>
</protein>
<evidence type="ECO:0000313" key="6">
    <source>
        <dbReference type="EMBL" id="OWJ64066.1"/>
    </source>
</evidence>
<keyword evidence="3" id="KW-0238">DNA-binding</keyword>
<keyword evidence="4" id="KW-0804">Transcription</keyword>
<dbReference type="SUPFAM" id="SSF46785">
    <property type="entry name" value="Winged helix' DNA-binding domain"/>
    <property type="match status" value="1"/>
</dbReference>
<dbReference type="InterPro" id="IPR000847">
    <property type="entry name" value="LysR_HTH_N"/>
</dbReference>
<dbReference type="Pfam" id="PF03466">
    <property type="entry name" value="LysR_substrate"/>
    <property type="match status" value="1"/>
</dbReference>
<dbReference type="Proteomes" id="UP000196655">
    <property type="component" value="Unassembled WGS sequence"/>
</dbReference>
<dbReference type="InterPro" id="IPR036388">
    <property type="entry name" value="WH-like_DNA-bd_sf"/>
</dbReference>
<name>A0A211ZFT9_9PROT</name>
<dbReference type="Gene3D" id="1.10.10.10">
    <property type="entry name" value="Winged helix-like DNA-binding domain superfamily/Winged helix DNA-binding domain"/>
    <property type="match status" value="1"/>
</dbReference>
<dbReference type="AlphaFoldDB" id="A0A211ZFT9"/>
<proteinExistence type="inferred from homology"/>
<evidence type="ECO:0000256" key="3">
    <source>
        <dbReference type="ARBA" id="ARBA00023125"/>
    </source>
</evidence>
<keyword evidence="7" id="KW-1185">Reference proteome</keyword>
<comment type="similarity">
    <text evidence="1">Belongs to the LysR transcriptional regulatory family.</text>
</comment>
<dbReference type="CDD" id="cd08432">
    <property type="entry name" value="PBP2_GcdR_TrpI_HvrB_AmpR_like"/>
    <property type="match status" value="1"/>
</dbReference>
<evidence type="ECO:0000313" key="7">
    <source>
        <dbReference type="Proteomes" id="UP000196655"/>
    </source>
</evidence>
<dbReference type="GO" id="GO:0006351">
    <property type="term" value="P:DNA-templated transcription"/>
    <property type="evidence" value="ECO:0007669"/>
    <property type="project" value="TreeGrafter"/>
</dbReference>
<gene>
    <name evidence="6" type="ORF">BWR60_26485</name>
</gene>
<dbReference type="OrthoDB" id="9794694at2"/>
<comment type="caution">
    <text evidence="6">The sequence shown here is derived from an EMBL/GenBank/DDBJ whole genome shotgun (WGS) entry which is preliminary data.</text>
</comment>
<feature type="domain" description="HTH lysR-type" evidence="5">
    <location>
        <begin position="11"/>
        <end position="68"/>
    </location>
</feature>
<dbReference type="PROSITE" id="PS50931">
    <property type="entry name" value="HTH_LYSR"/>
    <property type="match status" value="1"/>
</dbReference>